<feature type="region of interest" description="Disordered" evidence="2">
    <location>
        <begin position="650"/>
        <end position="764"/>
    </location>
</feature>
<feature type="region of interest" description="Disordered" evidence="2">
    <location>
        <begin position="89"/>
        <end position="154"/>
    </location>
</feature>
<reference evidence="4 5" key="1">
    <citation type="submission" date="2022-12" db="EMBL/GenBank/DDBJ databases">
        <title>Genomic features and morphological characterization of a novel Knufia sp. strain isolated from spacecraft assembly facility.</title>
        <authorList>
            <person name="Teixeira M."/>
            <person name="Chander A.M."/>
            <person name="Stajich J.E."/>
            <person name="Venkateswaran K."/>
        </authorList>
    </citation>
    <scope>NUCLEOTIDE SEQUENCE [LARGE SCALE GENOMIC DNA]</scope>
    <source>
        <strain evidence="4 5">FJI-L2-BK-P2</strain>
    </source>
</reference>
<feature type="region of interest" description="Disordered" evidence="2">
    <location>
        <begin position="567"/>
        <end position="609"/>
    </location>
</feature>
<dbReference type="Pfam" id="PF00226">
    <property type="entry name" value="DnaJ"/>
    <property type="match status" value="1"/>
</dbReference>
<evidence type="ECO:0000256" key="2">
    <source>
        <dbReference type="SAM" id="MobiDB-lite"/>
    </source>
</evidence>
<dbReference type="Gene3D" id="1.10.287.110">
    <property type="entry name" value="DnaJ domain"/>
    <property type="match status" value="1"/>
</dbReference>
<dbReference type="EMBL" id="JAKLMC020000007">
    <property type="protein sequence ID" value="KAK5955273.1"/>
    <property type="molecule type" value="Genomic_DNA"/>
</dbReference>
<dbReference type="PANTHER" id="PTHR44145:SF3">
    <property type="entry name" value="DNAJ HOMOLOG SUBFAMILY A MEMBER 3, MITOCHONDRIAL"/>
    <property type="match status" value="1"/>
</dbReference>
<protein>
    <recommendedName>
        <fullName evidence="3">J domain-containing protein</fullName>
    </recommendedName>
</protein>
<keyword evidence="1" id="KW-0143">Chaperone</keyword>
<dbReference type="PANTHER" id="PTHR44145">
    <property type="entry name" value="DNAJ HOMOLOG SUBFAMILY A MEMBER 3, MITOCHONDRIAL"/>
    <property type="match status" value="1"/>
</dbReference>
<feature type="region of interest" description="Disordered" evidence="2">
    <location>
        <begin position="501"/>
        <end position="553"/>
    </location>
</feature>
<dbReference type="CDD" id="cd06257">
    <property type="entry name" value="DnaJ"/>
    <property type="match status" value="1"/>
</dbReference>
<comment type="caution">
    <text evidence="4">The sequence shown here is derived from an EMBL/GenBank/DDBJ whole genome shotgun (WGS) entry which is preliminary data.</text>
</comment>
<organism evidence="4 5">
    <name type="scientific">Knufia fluminis</name>
    <dbReference type="NCBI Taxonomy" id="191047"/>
    <lineage>
        <taxon>Eukaryota</taxon>
        <taxon>Fungi</taxon>
        <taxon>Dikarya</taxon>
        <taxon>Ascomycota</taxon>
        <taxon>Pezizomycotina</taxon>
        <taxon>Eurotiomycetes</taxon>
        <taxon>Chaetothyriomycetidae</taxon>
        <taxon>Chaetothyriales</taxon>
        <taxon>Trichomeriaceae</taxon>
        <taxon>Knufia</taxon>
    </lineage>
</organism>
<sequence>MVKADYKRDYYAELDLPNHADCDIIKKRYRELGMEKQAIECMWSKQYHPDRNPGREVDVVPKFQAIQAAHEILGDPIQKAKYDLERAKLNRSRDIESPTFRKPPPPRRTDSTYTNGVYPQPTPQPPPRRDASTSRYAPQNAARSRPQATASSGADKFAQFARAAPSQWDRAKFEEAQARAEGLRGLNAMRPGPVPQTSPLRPRHPTAPRSTGADSYSPGAEPSPGFPGLNRTSSQRRGFGTHAGAGDELPSRSAYAQYHRSERDRPPSAGLFPNVDAHGQQRSRDPTRPGLSRASSKYASAGGERTQVNTANIGRSASVRNSPLDPSEEERGPFGTRSAAEQRTPRPRHRSHSPQARNGTATFQYASETSSDEEITPPLAPQDRKKANLRRPATHSGNRDGPGLTGYFPSTNYTRVVDDGSTYDYPAPDTKATPVRKPFTNMTSPIDEHDASANEPSIHAPSQDEVPKHQYEFPFISHSQASPNRTWPMWAVPSSVCPKTRGGGARLSSIDEHRSPSCSMTSPSRWPLRGSIDANISPSSNHSDDNASQERAKFRAEEWHEHFDKHADVFNPPEPTARDRKSPSKNFRSTRAGPGRTFAPTKEGSRDAMNGNMDANIAAGVRHVDPGDTNTKAGAFQTGKLAPDFAQKVNASRRGSKPLAMETPASTPGAPGTETGDTQDDRPTPDEMDVDSPTAPDSESSTGSTVNVTVEEEHSPISTGFDPASRQQTQRHHSDPRPGGFNLNDLKEAGPFVPSNTGLKDLGDLTDNLPYQSRPAENLEALHHTPSSTLRDLNLPRAPKVPHCPADYELNQDSWRLFGDAMTAYMHDWTKFNAAMIEHFRARQEAVTHGMYRNWVCAQGDGATAEDFEASGGNDKAGYATYMTWLEDDKKCRMWWDVAFEEHRVCLEGLGRVRKKIKEMNTRKG</sequence>
<evidence type="ECO:0000313" key="4">
    <source>
        <dbReference type="EMBL" id="KAK5955273.1"/>
    </source>
</evidence>
<proteinExistence type="predicted"/>
<feature type="region of interest" description="Disordered" evidence="2">
    <location>
        <begin position="182"/>
        <end position="408"/>
    </location>
</feature>
<accession>A0AAN8F2L4</accession>
<feature type="compositionally biased region" description="Polar residues" evidence="2">
    <location>
        <begin position="695"/>
        <end position="708"/>
    </location>
</feature>
<evidence type="ECO:0000313" key="5">
    <source>
        <dbReference type="Proteomes" id="UP001316803"/>
    </source>
</evidence>
<dbReference type="InterPro" id="IPR001623">
    <property type="entry name" value="DnaJ_domain"/>
</dbReference>
<dbReference type="InterPro" id="IPR018253">
    <property type="entry name" value="DnaJ_domain_CS"/>
</dbReference>
<dbReference type="InterPro" id="IPR036869">
    <property type="entry name" value="J_dom_sf"/>
</dbReference>
<dbReference type="Proteomes" id="UP001316803">
    <property type="component" value="Unassembled WGS sequence"/>
</dbReference>
<gene>
    <name evidence="4" type="ORF">OHC33_003955</name>
</gene>
<dbReference type="PRINTS" id="PR00625">
    <property type="entry name" value="JDOMAIN"/>
</dbReference>
<feature type="domain" description="J" evidence="3">
    <location>
        <begin position="9"/>
        <end position="86"/>
    </location>
</feature>
<feature type="compositionally biased region" description="Polar residues" evidence="2">
    <location>
        <begin position="306"/>
        <end position="321"/>
    </location>
</feature>
<evidence type="ECO:0000259" key="3">
    <source>
        <dbReference type="PROSITE" id="PS50076"/>
    </source>
</evidence>
<name>A0AAN8F2L4_9EURO</name>
<dbReference type="PROSITE" id="PS00636">
    <property type="entry name" value="DNAJ_1"/>
    <property type="match status" value="1"/>
</dbReference>
<keyword evidence="5" id="KW-1185">Reference proteome</keyword>
<dbReference type="AlphaFoldDB" id="A0AAN8F2L4"/>
<dbReference type="PROSITE" id="PS50076">
    <property type="entry name" value="DNAJ_2"/>
    <property type="match status" value="1"/>
</dbReference>
<dbReference type="InterPro" id="IPR051938">
    <property type="entry name" value="Apopto_cytoskel_mod"/>
</dbReference>
<feature type="compositionally biased region" description="Basic and acidic residues" evidence="2">
    <location>
        <begin position="542"/>
        <end position="553"/>
    </location>
</feature>
<evidence type="ECO:0000256" key="1">
    <source>
        <dbReference type="ARBA" id="ARBA00023186"/>
    </source>
</evidence>
<dbReference type="SMART" id="SM00271">
    <property type="entry name" value="DnaJ"/>
    <property type="match status" value="1"/>
</dbReference>
<feature type="compositionally biased region" description="Polar residues" evidence="2">
    <location>
        <begin position="355"/>
        <end position="369"/>
    </location>
</feature>
<dbReference type="SUPFAM" id="SSF46565">
    <property type="entry name" value="Chaperone J-domain"/>
    <property type="match status" value="1"/>
</dbReference>